<evidence type="ECO:0000313" key="3">
    <source>
        <dbReference type="EMBL" id="MPN22898.1"/>
    </source>
</evidence>
<dbReference type="GO" id="GO:0003714">
    <property type="term" value="F:transcription corepressor activity"/>
    <property type="evidence" value="ECO:0007669"/>
    <property type="project" value="TreeGrafter"/>
</dbReference>
<dbReference type="SUPFAM" id="SSF51735">
    <property type="entry name" value="NAD(P)-binding Rossmann-fold domains"/>
    <property type="match status" value="1"/>
</dbReference>
<dbReference type="InterPro" id="IPR051638">
    <property type="entry name" value="CTBP_dehydrogenase"/>
</dbReference>
<dbReference type="EMBL" id="VSSQ01071242">
    <property type="protein sequence ID" value="MPN22898.1"/>
    <property type="molecule type" value="Genomic_DNA"/>
</dbReference>
<evidence type="ECO:0000256" key="1">
    <source>
        <dbReference type="ARBA" id="ARBA00023002"/>
    </source>
</evidence>
<accession>A0A645G7N6</accession>
<name>A0A645G7N6_9ZZZZ</name>
<proteinExistence type="predicted"/>
<keyword evidence="1 3" id="KW-0560">Oxidoreductase</keyword>
<dbReference type="GO" id="GO:0140297">
    <property type="term" value="F:DNA-binding transcription factor binding"/>
    <property type="evidence" value="ECO:0007669"/>
    <property type="project" value="TreeGrafter"/>
</dbReference>
<dbReference type="InterPro" id="IPR036291">
    <property type="entry name" value="NAD(P)-bd_dom_sf"/>
</dbReference>
<dbReference type="GO" id="GO:0008465">
    <property type="term" value="F:hydroxypyruvate reductase (NADH) activity"/>
    <property type="evidence" value="ECO:0007669"/>
    <property type="project" value="UniProtKB-EC"/>
</dbReference>
<protein>
    <submittedName>
        <fullName evidence="3">Glycerate dehydrogenase</fullName>
        <ecNumber evidence="3">1.1.1.29</ecNumber>
    </submittedName>
</protein>
<sequence length="123" mass="13270">MPLTEESKRIINDRTLSLVKPSAYLVNTSRGGLIDEDALFRAINEGRLAGAGLDVLCQEPPVGINKLAALPNVIVTPHVAWNSEEALPELRSKAAQEIACALTGKTPAHVLNKCVFSKQVFTH</sequence>
<dbReference type="GO" id="GO:0051287">
    <property type="term" value="F:NAD binding"/>
    <property type="evidence" value="ECO:0007669"/>
    <property type="project" value="InterPro"/>
</dbReference>
<dbReference type="InterPro" id="IPR029753">
    <property type="entry name" value="D-isomer_DH_CS"/>
</dbReference>
<dbReference type="AlphaFoldDB" id="A0A645G7N6"/>
<comment type="caution">
    <text evidence="3">The sequence shown here is derived from an EMBL/GenBank/DDBJ whole genome shotgun (WGS) entry which is preliminary data.</text>
</comment>
<dbReference type="GO" id="GO:0006357">
    <property type="term" value="P:regulation of transcription by RNA polymerase II"/>
    <property type="evidence" value="ECO:0007669"/>
    <property type="project" value="TreeGrafter"/>
</dbReference>
<reference evidence="3" key="1">
    <citation type="submission" date="2019-08" db="EMBL/GenBank/DDBJ databases">
        <authorList>
            <person name="Kucharzyk K."/>
            <person name="Murdoch R.W."/>
            <person name="Higgins S."/>
            <person name="Loffler F."/>
        </authorList>
    </citation>
    <scope>NUCLEOTIDE SEQUENCE</scope>
</reference>
<dbReference type="PROSITE" id="PS00671">
    <property type="entry name" value="D_2_HYDROXYACID_DH_3"/>
    <property type="match status" value="1"/>
</dbReference>
<dbReference type="Gene3D" id="3.40.50.720">
    <property type="entry name" value="NAD(P)-binding Rossmann-like Domain"/>
    <property type="match status" value="2"/>
</dbReference>
<feature type="domain" description="D-isomer specific 2-hydroxyacid dehydrogenase NAD-binding" evidence="2">
    <location>
        <begin position="1"/>
        <end position="80"/>
    </location>
</feature>
<dbReference type="GO" id="GO:0001221">
    <property type="term" value="F:transcription coregulator binding"/>
    <property type="evidence" value="ECO:0007669"/>
    <property type="project" value="TreeGrafter"/>
</dbReference>
<dbReference type="GO" id="GO:0005634">
    <property type="term" value="C:nucleus"/>
    <property type="evidence" value="ECO:0007669"/>
    <property type="project" value="TreeGrafter"/>
</dbReference>
<dbReference type="GO" id="GO:0003713">
    <property type="term" value="F:transcription coactivator activity"/>
    <property type="evidence" value="ECO:0007669"/>
    <property type="project" value="TreeGrafter"/>
</dbReference>
<dbReference type="InterPro" id="IPR006140">
    <property type="entry name" value="D-isomer_DH_NAD-bd"/>
</dbReference>
<dbReference type="PANTHER" id="PTHR46029:SF7">
    <property type="entry name" value="C-TERMINAL-BINDING PROTEIN"/>
    <property type="match status" value="1"/>
</dbReference>
<dbReference type="PANTHER" id="PTHR46029">
    <property type="entry name" value="C-TERMINAL-BINDING PROTEIN"/>
    <property type="match status" value="1"/>
</dbReference>
<evidence type="ECO:0000259" key="2">
    <source>
        <dbReference type="Pfam" id="PF02826"/>
    </source>
</evidence>
<dbReference type="Pfam" id="PF02826">
    <property type="entry name" value="2-Hacid_dh_C"/>
    <property type="match status" value="1"/>
</dbReference>
<gene>
    <name evidence="3" type="primary">hprA_22</name>
    <name evidence="3" type="ORF">SDC9_170283</name>
</gene>
<dbReference type="EC" id="1.1.1.29" evidence="3"/>
<organism evidence="3">
    <name type="scientific">bioreactor metagenome</name>
    <dbReference type="NCBI Taxonomy" id="1076179"/>
    <lineage>
        <taxon>unclassified sequences</taxon>
        <taxon>metagenomes</taxon>
        <taxon>ecological metagenomes</taxon>
    </lineage>
</organism>